<organism evidence="7 8">
    <name type="scientific">Ohtaekwangia kribbensis</name>
    <dbReference type="NCBI Taxonomy" id="688913"/>
    <lineage>
        <taxon>Bacteria</taxon>
        <taxon>Pseudomonadati</taxon>
        <taxon>Bacteroidota</taxon>
        <taxon>Cytophagia</taxon>
        <taxon>Cytophagales</taxon>
        <taxon>Fulvivirgaceae</taxon>
        <taxon>Ohtaekwangia</taxon>
    </lineage>
</organism>
<keyword evidence="2 4" id="KW-0472">Membrane</keyword>
<reference evidence="8" key="1">
    <citation type="journal article" date="2019" name="Int. J. Syst. Evol. Microbiol.">
        <title>The Global Catalogue of Microorganisms (GCM) 10K type strain sequencing project: providing services to taxonomists for standard genome sequencing and annotation.</title>
        <authorList>
            <consortium name="The Broad Institute Genomics Platform"/>
            <consortium name="The Broad Institute Genome Sequencing Center for Infectious Disease"/>
            <person name="Wu L."/>
            <person name="Ma J."/>
        </authorList>
    </citation>
    <scope>NUCLEOTIDE SEQUENCE [LARGE SCALE GENOMIC DNA]</scope>
    <source>
        <strain evidence="8">CCUG 58938</strain>
    </source>
</reference>
<evidence type="ECO:0000313" key="8">
    <source>
        <dbReference type="Proteomes" id="UP001597112"/>
    </source>
</evidence>
<protein>
    <submittedName>
        <fullName evidence="7">OmpA family protein</fullName>
    </submittedName>
</protein>
<evidence type="ECO:0000259" key="6">
    <source>
        <dbReference type="PROSITE" id="PS51123"/>
    </source>
</evidence>
<proteinExistence type="predicted"/>
<feature type="region of interest" description="Disordered" evidence="5">
    <location>
        <begin position="431"/>
        <end position="466"/>
    </location>
</feature>
<comment type="caution">
    <text evidence="7">The sequence shown here is derived from an EMBL/GenBank/DDBJ whole genome shotgun (WGS) entry which is preliminary data.</text>
</comment>
<dbReference type="InterPro" id="IPR011659">
    <property type="entry name" value="WD40"/>
</dbReference>
<evidence type="ECO:0000256" key="4">
    <source>
        <dbReference type="PROSITE-ProRule" id="PRU00473"/>
    </source>
</evidence>
<dbReference type="Pfam" id="PF07676">
    <property type="entry name" value="PD40"/>
    <property type="match status" value="4"/>
</dbReference>
<dbReference type="CDD" id="cd07185">
    <property type="entry name" value="OmpA_C-like"/>
    <property type="match status" value="1"/>
</dbReference>
<dbReference type="RefSeq" id="WP_377579829.1">
    <property type="nucleotide sequence ID" value="NZ_JBHTKA010000004.1"/>
</dbReference>
<accession>A0ABW3K3S0</accession>
<dbReference type="PRINTS" id="PR01021">
    <property type="entry name" value="OMPADOMAIN"/>
</dbReference>
<evidence type="ECO:0000256" key="3">
    <source>
        <dbReference type="ARBA" id="ARBA00023237"/>
    </source>
</evidence>
<name>A0ABW3K3S0_9BACT</name>
<dbReference type="InterPro" id="IPR011042">
    <property type="entry name" value="6-blade_b-propeller_TolB-like"/>
</dbReference>
<dbReference type="InterPro" id="IPR050330">
    <property type="entry name" value="Bact_OuterMem_StrucFunc"/>
</dbReference>
<dbReference type="InterPro" id="IPR006665">
    <property type="entry name" value="OmpA-like"/>
</dbReference>
<keyword evidence="3" id="KW-0998">Cell outer membrane</keyword>
<dbReference type="SUPFAM" id="SSF103088">
    <property type="entry name" value="OmpA-like"/>
    <property type="match status" value="1"/>
</dbReference>
<dbReference type="EMBL" id="JBHTKA010000004">
    <property type="protein sequence ID" value="MFD1000416.1"/>
    <property type="molecule type" value="Genomic_DNA"/>
</dbReference>
<dbReference type="SUPFAM" id="SSF48452">
    <property type="entry name" value="TPR-like"/>
    <property type="match status" value="1"/>
</dbReference>
<feature type="compositionally biased region" description="Basic and acidic residues" evidence="5">
    <location>
        <begin position="445"/>
        <end position="463"/>
    </location>
</feature>
<dbReference type="InterPro" id="IPR006664">
    <property type="entry name" value="OMP_bac"/>
</dbReference>
<dbReference type="Pfam" id="PF00691">
    <property type="entry name" value="OmpA"/>
    <property type="match status" value="1"/>
</dbReference>
<dbReference type="InterPro" id="IPR011990">
    <property type="entry name" value="TPR-like_helical_dom_sf"/>
</dbReference>
<feature type="domain" description="OmpA-like" evidence="6">
    <location>
        <begin position="597"/>
        <end position="713"/>
    </location>
</feature>
<evidence type="ECO:0000256" key="5">
    <source>
        <dbReference type="SAM" id="MobiDB-lite"/>
    </source>
</evidence>
<gene>
    <name evidence="7" type="ORF">ACFQ21_13920</name>
</gene>
<evidence type="ECO:0000256" key="1">
    <source>
        <dbReference type="ARBA" id="ARBA00004442"/>
    </source>
</evidence>
<evidence type="ECO:0000313" key="7">
    <source>
        <dbReference type="EMBL" id="MFD1000416.1"/>
    </source>
</evidence>
<evidence type="ECO:0000256" key="2">
    <source>
        <dbReference type="ARBA" id="ARBA00023136"/>
    </source>
</evidence>
<sequence>MDKLVYLTLLILCLLIPVSGQSQNSIDKGNRLFEKKDYENALKAYLEGGASSDDADLNFKIGMCYLYLETKSKSLPYLEKAFNAKSNVDPDIHYYLGMAYQNNHQYARARDHYEEFRGKNKKLYELVTEKIFECEIGDSLTRKPVRAVIENVGAGINSQFNEYSPLVSADGNTMIFTSNRSSDDYKIKSGTNFEDIYIARKSGASWGVPEKISPNINIKFNDAAASLSPDGKTLFLYYEDGSGDIYTSHLEGSDWTKPEALNKNINTPLFWETSACISADGQKLFFASNRPGGKGELDIWMSTLDPKGNWAKPVNLGGAINTPGNEDSPYIHPDGVTLYFSSDGHPSMGSNDIYRSEFKDGKWQKPVNMGYPINSIEYDGFFSISADKTTGYYSTLRADGMGSADIYTIKFLPPAKEEVQEPVLLASTEPAVQQPPVETTPAVIEEPKKEEPKVEEPKKEEPKVTVTEEPVVVAPPPVVAQTPAPEPDRTDYIDPMIQVHKDNKVVTVLKGKVIDETTAQPLSATISLVDNATNKVITKIYSNPQTGDFELTIPHGGNYGVATERPGYLFNSINFNLPQFAEYQEIDTHIIMVKAEVGSKVVLKNIFFDIGKSDLKAESIAEVENIKELLITNPQLNVQINGHTDNTGNAETNKSLSLRRASAVVDYLVQHGISATRLSAKGFGSERPIVSNDDEAEGRAINRRTEIEIIEGKS</sequence>
<dbReference type="SUPFAM" id="SSF82171">
    <property type="entry name" value="DPP6 N-terminal domain-like"/>
    <property type="match status" value="1"/>
</dbReference>
<dbReference type="Gene3D" id="2.120.10.30">
    <property type="entry name" value="TolB, C-terminal domain"/>
    <property type="match status" value="1"/>
</dbReference>
<keyword evidence="8" id="KW-1185">Reference proteome</keyword>
<dbReference type="Proteomes" id="UP001597112">
    <property type="component" value="Unassembled WGS sequence"/>
</dbReference>
<dbReference type="Gene3D" id="1.25.40.10">
    <property type="entry name" value="Tetratricopeptide repeat domain"/>
    <property type="match status" value="1"/>
</dbReference>
<dbReference type="PANTHER" id="PTHR30329">
    <property type="entry name" value="STATOR ELEMENT OF FLAGELLAR MOTOR COMPLEX"/>
    <property type="match status" value="1"/>
</dbReference>
<dbReference type="InterPro" id="IPR036737">
    <property type="entry name" value="OmpA-like_sf"/>
</dbReference>
<dbReference type="PANTHER" id="PTHR30329:SF21">
    <property type="entry name" value="LIPOPROTEIN YIAD-RELATED"/>
    <property type="match status" value="1"/>
</dbReference>
<dbReference type="PROSITE" id="PS51123">
    <property type="entry name" value="OMPA_2"/>
    <property type="match status" value="1"/>
</dbReference>
<dbReference type="Gene3D" id="3.30.1330.60">
    <property type="entry name" value="OmpA-like domain"/>
    <property type="match status" value="1"/>
</dbReference>
<comment type="subcellular location">
    <subcellularLocation>
        <location evidence="1">Cell outer membrane</location>
    </subcellularLocation>
</comment>